<dbReference type="Proteomes" id="UP000247569">
    <property type="component" value="Unassembled WGS sequence"/>
</dbReference>
<keyword evidence="2 6" id="KW-0540">Nuclease</keyword>
<organism evidence="8 9">
    <name type="scientific">Nocardia tenerifensis</name>
    <dbReference type="NCBI Taxonomy" id="228006"/>
    <lineage>
        <taxon>Bacteria</taxon>
        <taxon>Bacillati</taxon>
        <taxon>Actinomycetota</taxon>
        <taxon>Actinomycetes</taxon>
        <taxon>Mycobacteriales</taxon>
        <taxon>Nocardiaceae</taxon>
        <taxon>Nocardia</taxon>
    </lineage>
</organism>
<reference evidence="8 9" key="1">
    <citation type="submission" date="2018-05" db="EMBL/GenBank/DDBJ databases">
        <title>Genomic Encyclopedia of Type Strains, Phase IV (KMG-IV): sequencing the most valuable type-strain genomes for metagenomic binning, comparative biology and taxonomic classification.</title>
        <authorList>
            <person name="Goeker M."/>
        </authorList>
    </citation>
    <scope>NUCLEOTIDE SEQUENCE [LARGE SCALE GENOMIC DNA]</scope>
    <source>
        <strain evidence="8 9">DSM 44704</strain>
    </source>
</reference>
<dbReference type="AlphaFoldDB" id="A0A318K1T4"/>
<keyword evidence="6" id="KW-0800">Toxin</keyword>
<evidence type="ECO:0000256" key="6">
    <source>
        <dbReference type="HAMAP-Rule" id="MF_00265"/>
    </source>
</evidence>
<dbReference type="GO" id="GO:0004540">
    <property type="term" value="F:RNA nuclease activity"/>
    <property type="evidence" value="ECO:0007669"/>
    <property type="project" value="InterPro"/>
</dbReference>
<feature type="domain" description="PIN" evidence="7">
    <location>
        <begin position="5"/>
        <end position="132"/>
    </location>
</feature>
<evidence type="ECO:0000256" key="2">
    <source>
        <dbReference type="ARBA" id="ARBA00022722"/>
    </source>
</evidence>
<keyword evidence="4 6" id="KW-0378">Hydrolase</keyword>
<evidence type="ECO:0000256" key="5">
    <source>
        <dbReference type="ARBA" id="ARBA00022842"/>
    </source>
</evidence>
<dbReference type="RefSeq" id="WP_040739374.1">
    <property type="nucleotide sequence ID" value="NZ_QJKF01000004.1"/>
</dbReference>
<proteinExistence type="inferred from homology"/>
<keyword evidence="1 6" id="KW-1277">Toxin-antitoxin system</keyword>
<dbReference type="HAMAP" id="MF_00265">
    <property type="entry name" value="VapC_Nob1"/>
    <property type="match status" value="1"/>
</dbReference>
<name>A0A318K1T4_9NOCA</name>
<dbReference type="EMBL" id="QJKF01000004">
    <property type="protein sequence ID" value="PXX64979.1"/>
    <property type="molecule type" value="Genomic_DNA"/>
</dbReference>
<feature type="binding site" evidence="6">
    <location>
        <position position="106"/>
    </location>
    <ligand>
        <name>Mg(2+)</name>
        <dbReference type="ChEBI" id="CHEBI:18420"/>
    </ligand>
</feature>
<comment type="similarity">
    <text evidence="6">Belongs to the PINc/VapC protein family.</text>
</comment>
<dbReference type="GO" id="GO:0090729">
    <property type="term" value="F:toxin activity"/>
    <property type="evidence" value="ECO:0007669"/>
    <property type="project" value="UniProtKB-KW"/>
</dbReference>
<keyword evidence="3 6" id="KW-0479">Metal-binding</keyword>
<dbReference type="SUPFAM" id="SSF88723">
    <property type="entry name" value="PIN domain-like"/>
    <property type="match status" value="1"/>
</dbReference>
<dbReference type="NCBIfam" id="TIGR00028">
    <property type="entry name" value="Mtu_PIN_fam"/>
    <property type="match status" value="1"/>
</dbReference>
<dbReference type="OrthoDB" id="556169at2"/>
<dbReference type="GO" id="GO:0016788">
    <property type="term" value="F:hydrolase activity, acting on ester bonds"/>
    <property type="evidence" value="ECO:0007669"/>
    <property type="project" value="InterPro"/>
</dbReference>
<dbReference type="InterPro" id="IPR022907">
    <property type="entry name" value="VapC_family"/>
</dbReference>
<feature type="binding site" evidence="6">
    <location>
        <position position="6"/>
    </location>
    <ligand>
        <name>Mg(2+)</name>
        <dbReference type="ChEBI" id="CHEBI:18420"/>
    </ligand>
</feature>
<evidence type="ECO:0000313" key="8">
    <source>
        <dbReference type="EMBL" id="PXX64979.1"/>
    </source>
</evidence>
<dbReference type="InterPro" id="IPR029060">
    <property type="entry name" value="PIN-like_dom_sf"/>
</dbReference>
<dbReference type="GO" id="GO:0000287">
    <property type="term" value="F:magnesium ion binding"/>
    <property type="evidence" value="ECO:0007669"/>
    <property type="project" value="UniProtKB-UniRule"/>
</dbReference>
<evidence type="ECO:0000259" key="7">
    <source>
        <dbReference type="Pfam" id="PF01850"/>
    </source>
</evidence>
<evidence type="ECO:0000256" key="1">
    <source>
        <dbReference type="ARBA" id="ARBA00022649"/>
    </source>
</evidence>
<dbReference type="Pfam" id="PF01850">
    <property type="entry name" value="PIN"/>
    <property type="match status" value="1"/>
</dbReference>
<comment type="caution">
    <text evidence="8">The sequence shown here is derived from an EMBL/GenBank/DDBJ whole genome shotgun (WGS) entry which is preliminary data.</text>
</comment>
<protein>
    <recommendedName>
        <fullName evidence="6">Ribonuclease VapC</fullName>
        <shortName evidence="6">RNase VapC</shortName>
        <ecNumber evidence="6">3.1.-.-</ecNumber>
    </recommendedName>
    <alternativeName>
        <fullName evidence="6">Toxin VapC</fullName>
    </alternativeName>
</protein>
<evidence type="ECO:0000256" key="3">
    <source>
        <dbReference type="ARBA" id="ARBA00022723"/>
    </source>
</evidence>
<accession>A0A318K1T4</accession>
<keyword evidence="5 6" id="KW-0460">Magnesium</keyword>
<dbReference type="EC" id="3.1.-.-" evidence="6"/>
<keyword evidence="9" id="KW-1185">Reference proteome</keyword>
<gene>
    <name evidence="6" type="primary">vapC</name>
    <name evidence="8" type="ORF">DFR70_10440</name>
</gene>
<evidence type="ECO:0000313" key="9">
    <source>
        <dbReference type="Proteomes" id="UP000247569"/>
    </source>
</evidence>
<evidence type="ECO:0000256" key="4">
    <source>
        <dbReference type="ARBA" id="ARBA00022801"/>
    </source>
</evidence>
<comment type="function">
    <text evidence="6">Toxic component of a toxin-antitoxin (TA) system. An RNase.</text>
</comment>
<comment type="cofactor">
    <cofactor evidence="6">
        <name>Mg(2+)</name>
        <dbReference type="ChEBI" id="CHEBI:18420"/>
    </cofactor>
</comment>
<sequence>MSRTVDTNLLIYASDAGSPVHRQAAALVQDMLRGPELTTVFWPVLQSYLRIVTHPTICSSPLPIAAAQQAIDAVLASPSIRVVAEGANFWRCYTRVGGGRGNEVPDAVIVALMLEHGVSTIYTRDRDFRKYPAISVRDPFTD</sequence>
<dbReference type="GO" id="GO:0045926">
    <property type="term" value="P:negative regulation of growth"/>
    <property type="evidence" value="ECO:0007669"/>
    <property type="project" value="UniProtKB-ARBA"/>
</dbReference>
<dbReference type="InterPro" id="IPR002716">
    <property type="entry name" value="PIN_dom"/>
</dbReference>
<dbReference type="InterPro" id="IPR006226">
    <property type="entry name" value="Mtu_PIN"/>
</dbReference>
<dbReference type="Gene3D" id="3.40.50.1010">
    <property type="entry name" value="5'-nuclease"/>
    <property type="match status" value="1"/>
</dbReference>